<dbReference type="AlphaFoldDB" id="A0A6N2SQN1"/>
<gene>
    <name evidence="2" type="ORF">AOLFYP35_00934</name>
</gene>
<sequence length="185" mass="20180">MHAKGRQLTPSWASSGLPLFIFLFFVVFQRAQLTYWLGRAAAKGALAASGKKGLRGKIAAWFEGPVPRSGAHLLEQWGIIIIPLCFLTVGVQTAVNAGAGIVRMSWKKYTLAMIPGCIAWSIMYGLGMLAVWMAVVRAAAGSVWGWLGLAAIAAIITAVVLMKRRRGREQRHEHLHTELTQEVAE</sequence>
<feature type="transmembrane region" description="Helical" evidence="1">
    <location>
        <begin position="12"/>
        <end position="31"/>
    </location>
</feature>
<feature type="transmembrane region" description="Helical" evidence="1">
    <location>
        <begin position="77"/>
        <end position="99"/>
    </location>
</feature>
<accession>A0A6N2SQN1</accession>
<protein>
    <submittedName>
        <fullName evidence="2">SNARE associated Golgi protein</fullName>
    </submittedName>
</protein>
<keyword evidence="1" id="KW-0472">Membrane</keyword>
<proteinExistence type="predicted"/>
<keyword evidence="1" id="KW-0812">Transmembrane</keyword>
<keyword evidence="1" id="KW-1133">Transmembrane helix</keyword>
<reference evidence="2" key="1">
    <citation type="submission" date="2019-11" db="EMBL/GenBank/DDBJ databases">
        <authorList>
            <person name="Feng L."/>
        </authorList>
    </citation>
    <scope>NUCLEOTIDE SEQUENCE</scope>
    <source>
        <strain evidence="2">AodontolyticusLFYP35</strain>
    </source>
</reference>
<dbReference type="EMBL" id="CACRSM010000002">
    <property type="protein sequence ID" value="VYS94491.1"/>
    <property type="molecule type" value="Genomic_DNA"/>
</dbReference>
<evidence type="ECO:0000313" key="2">
    <source>
        <dbReference type="EMBL" id="VYS94491.1"/>
    </source>
</evidence>
<evidence type="ECO:0000256" key="1">
    <source>
        <dbReference type="SAM" id="Phobius"/>
    </source>
</evidence>
<name>A0A6N2SQN1_9ACTO</name>
<feature type="transmembrane region" description="Helical" evidence="1">
    <location>
        <begin position="111"/>
        <end position="135"/>
    </location>
</feature>
<organism evidence="2">
    <name type="scientific">Schaalia odontolytica</name>
    <dbReference type="NCBI Taxonomy" id="1660"/>
    <lineage>
        <taxon>Bacteria</taxon>
        <taxon>Bacillati</taxon>
        <taxon>Actinomycetota</taxon>
        <taxon>Actinomycetes</taxon>
        <taxon>Actinomycetales</taxon>
        <taxon>Actinomycetaceae</taxon>
        <taxon>Schaalia</taxon>
    </lineage>
</organism>
<feature type="transmembrane region" description="Helical" evidence="1">
    <location>
        <begin position="141"/>
        <end position="162"/>
    </location>
</feature>